<evidence type="ECO:0000313" key="2">
    <source>
        <dbReference type="EMBL" id="AXK51507.1"/>
    </source>
</evidence>
<reference evidence="2 3" key="1">
    <citation type="submission" date="2018-07" db="EMBL/GenBank/DDBJ databases">
        <title>Complete genome sequence of Spiroplasma alleghenense PLHS-1 (ATCC 51752).</title>
        <authorList>
            <person name="Chou L."/>
            <person name="Lee T.-Y."/>
            <person name="Tsai Y.-M."/>
            <person name="Kuo C.-H."/>
        </authorList>
    </citation>
    <scope>NUCLEOTIDE SEQUENCE [LARGE SCALE GENOMIC DNA]</scope>
    <source>
        <strain evidence="2 3">PLHS-1</strain>
    </source>
</reference>
<evidence type="ECO:0000256" key="1">
    <source>
        <dbReference type="SAM" id="Phobius"/>
    </source>
</evidence>
<dbReference type="AlphaFoldDB" id="A0A345Z4H8"/>
<keyword evidence="1" id="KW-1133">Transmembrane helix</keyword>
<sequence length="91" mass="10748">MLLAQELSKLTSNLLIGFSFLAVLLAIGFVFIYKRWLRKRKVEKADFTTESGRYKIFSFWQNYFFIFMIFLCVVAGIFMFAMGISFYIPNK</sequence>
<evidence type="ECO:0000313" key="3">
    <source>
        <dbReference type="Proteomes" id="UP000254792"/>
    </source>
</evidence>
<dbReference type="EMBL" id="CP031376">
    <property type="protein sequence ID" value="AXK51507.1"/>
    <property type="molecule type" value="Genomic_DNA"/>
</dbReference>
<keyword evidence="1" id="KW-0812">Transmembrane</keyword>
<keyword evidence="3" id="KW-1185">Reference proteome</keyword>
<keyword evidence="1" id="KW-0472">Membrane</keyword>
<accession>A0A345Z4H8</accession>
<organism evidence="2 3">
    <name type="scientific">Spiroplasma alleghenense</name>
    <dbReference type="NCBI Taxonomy" id="216931"/>
    <lineage>
        <taxon>Bacteria</taxon>
        <taxon>Bacillati</taxon>
        <taxon>Mycoplasmatota</taxon>
        <taxon>Mollicutes</taxon>
        <taxon>Entomoplasmatales</taxon>
        <taxon>Spiroplasmataceae</taxon>
        <taxon>Spiroplasma</taxon>
    </lineage>
</organism>
<dbReference type="RefSeq" id="WP_115558402.1">
    <property type="nucleotide sequence ID" value="NZ_CP031376.1"/>
</dbReference>
<name>A0A345Z4H8_9MOLU</name>
<protein>
    <submittedName>
        <fullName evidence="2">Uncharacterized protein</fullName>
    </submittedName>
</protein>
<gene>
    <name evidence="2" type="ORF">SALLE_v1c08370</name>
</gene>
<dbReference type="OrthoDB" id="390208at2"/>
<dbReference type="Proteomes" id="UP000254792">
    <property type="component" value="Chromosome"/>
</dbReference>
<dbReference type="KEGG" id="salx:SALLE_v1c08370"/>
<feature type="transmembrane region" description="Helical" evidence="1">
    <location>
        <begin position="63"/>
        <end position="88"/>
    </location>
</feature>
<proteinExistence type="predicted"/>
<feature type="transmembrane region" description="Helical" evidence="1">
    <location>
        <begin position="12"/>
        <end position="33"/>
    </location>
</feature>